<keyword evidence="3 10" id="KW-0813">Transport</keyword>
<keyword evidence="4" id="KW-1003">Cell membrane</keyword>
<feature type="domain" description="GspL periplasmic" evidence="12">
    <location>
        <begin position="276"/>
        <end position="431"/>
    </location>
</feature>
<accession>A0A1V2DTR3</accession>
<keyword evidence="9" id="KW-0472">Membrane</keyword>
<proteinExistence type="inferred from homology"/>
<dbReference type="InterPro" id="IPR024230">
    <property type="entry name" value="GspL_cyto_dom"/>
</dbReference>
<dbReference type="CDD" id="cd24017">
    <property type="entry name" value="ASKHA_T2SSL_N"/>
    <property type="match status" value="1"/>
</dbReference>
<dbReference type="Pfam" id="PF12693">
    <property type="entry name" value="GspL_C"/>
    <property type="match status" value="1"/>
</dbReference>
<dbReference type="GO" id="GO:0015628">
    <property type="term" value="P:protein secretion by the type II secretion system"/>
    <property type="evidence" value="ECO:0007669"/>
    <property type="project" value="InterPro"/>
</dbReference>
<dbReference type="Gene3D" id="3.30.420.380">
    <property type="match status" value="1"/>
</dbReference>
<dbReference type="Pfam" id="PF05134">
    <property type="entry name" value="T2SSL"/>
    <property type="match status" value="1"/>
</dbReference>
<comment type="subcellular location">
    <subcellularLocation>
        <location evidence="1">Cell inner membrane</location>
        <topology evidence="1">Single-pass membrane protein</topology>
    </subcellularLocation>
</comment>
<evidence type="ECO:0000256" key="5">
    <source>
        <dbReference type="ARBA" id="ARBA00022519"/>
    </source>
</evidence>
<evidence type="ECO:0000256" key="4">
    <source>
        <dbReference type="ARBA" id="ARBA00022475"/>
    </source>
</evidence>
<evidence type="ECO:0000259" key="12">
    <source>
        <dbReference type="Pfam" id="PF12693"/>
    </source>
</evidence>
<keyword evidence="6" id="KW-0812">Transmembrane</keyword>
<dbReference type="GO" id="GO:0015627">
    <property type="term" value="C:type II protein secretion system complex"/>
    <property type="evidence" value="ECO:0007669"/>
    <property type="project" value="InterPro"/>
</dbReference>
<dbReference type="Gene3D" id="3.30.1360.100">
    <property type="entry name" value="General secretion pathway protein M, EpsM"/>
    <property type="match status" value="1"/>
</dbReference>
<dbReference type="InterPro" id="IPR007812">
    <property type="entry name" value="T2SS_protein-GspL"/>
</dbReference>
<dbReference type="SUPFAM" id="SSF53067">
    <property type="entry name" value="Actin-like ATPase domain"/>
    <property type="match status" value="1"/>
</dbReference>
<evidence type="ECO:0000256" key="10">
    <source>
        <dbReference type="PIRNR" id="PIRNR015761"/>
    </source>
</evidence>
<name>A0A1V2DTR3_9GAMM</name>
<evidence type="ECO:0000256" key="3">
    <source>
        <dbReference type="ARBA" id="ARBA00022448"/>
    </source>
</evidence>
<comment type="function">
    <text evidence="10">Inner membrane component of the type II secretion system required for the energy-dependent secretion of extracellular factors such as proteases and toxins from the periplasm.</text>
</comment>
<dbReference type="InterPro" id="IPR025691">
    <property type="entry name" value="GspL_pp_dom"/>
</dbReference>
<feature type="domain" description="GspL cytoplasmic actin-ATPase-like" evidence="11">
    <location>
        <begin position="26"/>
        <end position="197"/>
    </location>
</feature>
<evidence type="ECO:0000313" key="14">
    <source>
        <dbReference type="Proteomes" id="UP000189339"/>
    </source>
</evidence>
<evidence type="ECO:0000256" key="1">
    <source>
        <dbReference type="ARBA" id="ARBA00004377"/>
    </source>
</evidence>
<dbReference type="PIRSF" id="PIRSF015761">
    <property type="entry name" value="Protein_L"/>
    <property type="match status" value="1"/>
</dbReference>
<dbReference type="InterPro" id="IPR043129">
    <property type="entry name" value="ATPase_NBD"/>
</dbReference>
<sequence length="434" mass="47583">MSYRLYVRPVPPYLEAESAPAGQLYHWVLQDANGDTQAHGSGESRHSIEQVLAQNALEHVQLLGLVPGEDVLFCVADIPARQSRYIAQALPYAVEEQIAQDIDTVHLALGEPGPDGYRVAAIDRDRMGHWFDLFSGWTGTRLTAIFPDAALLPATEGGWSICLEPELAMLVSDRGEWLNVQPDNLEMLAQTLAIPSAEEVAAEVPVTLFVTPQALERHASVVASLKAPGRLAVREEVLEIAPLELLAHADHHHLCRPINLCQGMFSIRSGRSGILGPWKPLVAVASVWFVLQIALEVGLGLYYRQQTEQLEQQAMAIYHQAFPNDRRTHAGNVRRVIEGQLRVAGDRGPQLDFINLMKYTGQQYSQLPVPDSVVFNSVNYSRNRGELVVDLRADSYERLSGLRNGLAGQGLEAQIGSVVNESGGTRGRLTVSGG</sequence>
<dbReference type="STRING" id="135739.BTO32_07215"/>
<keyword evidence="8" id="KW-1133">Transmembrane helix</keyword>
<gene>
    <name evidence="13" type="ORF">BTO32_07215</name>
</gene>
<protein>
    <recommendedName>
        <fullName evidence="10">Type II secretion system protein L</fullName>
        <shortName evidence="10">T2SS protein L</shortName>
    </recommendedName>
</protein>
<dbReference type="GO" id="GO:0005886">
    <property type="term" value="C:plasma membrane"/>
    <property type="evidence" value="ECO:0007669"/>
    <property type="project" value="UniProtKB-SubCell"/>
</dbReference>
<dbReference type="EMBL" id="MSCW01000005">
    <property type="protein sequence ID" value="ONF44073.1"/>
    <property type="molecule type" value="Genomic_DNA"/>
</dbReference>
<evidence type="ECO:0000256" key="6">
    <source>
        <dbReference type="ARBA" id="ARBA00022692"/>
    </source>
</evidence>
<keyword evidence="7 10" id="KW-0653">Protein transport</keyword>
<dbReference type="AlphaFoldDB" id="A0A1V2DTR3"/>
<dbReference type="Proteomes" id="UP000189339">
    <property type="component" value="Unassembled WGS sequence"/>
</dbReference>
<dbReference type="NCBIfam" id="TIGR01709">
    <property type="entry name" value="typeII_sec_gspL"/>
    <property type="match status" value="1"/>
</dbReference>
<evidence type="ECO:0000313" key="13">
    <source>
        <dbReference type="EMBL" id="ONF44073.1"/>
    </source>
</evidence>
<keyword evidence="5" id="KW-0997">Cell inner membrane</keyword>
<evidence type="ECO:0000256" key="2">
    <source>
        <dbReference type="ARBA" id="ARBA00005318"/>
    </source>
</evidence>
<keyword evidence="14" id="KW-1185">Reference proteome</keyword>
<evidence type="ECO:0000256" key="7">
    <source>
        <dbReference type="ARBA" id="ARBA00022927"/>
    </source>
</evidence>
<reference evidence="13 14" key="1">
    <citation type="submission" date="2016-12" db="EMBL/GenBank/DDBJ databases">
        <title>Marinobacter lutaoensis whole genome sequencing.</title>
        <authorList>
            <person name="Verma A."/>
            <person name="Krishnamurthi S."/>
        </authorList>
    </citation>
    <scope>NUCLEOTIDE SEQUENCE [LARGE SCALE GENOMIC DNA]</scope>
    <source>
        <strain evidence="13 14">T5054</strain>
    </source>
</reference>
<dbReference type="OrthoDB" id="7011844at2"/>
<comment type="caution">
    <text evidence="13">The sequence shown here is derived from an EMBL/GenBank/DDBJ whole genome shotgun (WGS) entry which is preliminary data.</text>
</comment>
<dbReference type="GO" id="GO:0009276">
    <property type="term" value="C:Gram-negative-bacterium-type cell wall"/>
    <property type="evidence" value="ECO:0007669"/>
    <property type="project" value="InterPro"/>
</dbReference>
<comment type="similarity">
    <text evidence="2 10">Belongs to the GSP L family.</text>
</comment>
<dbReference type="RefSeq" id="WP_076723953.1">
    <property type="nucleotide sequence ID" value="NZ_MSCW01000005.1"/>
</dbReference>
<evidence type="ECO:0000256" key="9">
    <source>
        <dbReference type="ARBA" id="ARBA00023136"/>
    </source>
</evidence>
<evidence type="ECO:0000256" key="8">
    <source>
        <dbReference type="ARBA" id="ARBA00022989"/>
    </source>
</evidence>
<organism evidence="13 14">
    <name type="scientific">Marinobacter lutaoensis</name>
    <dbReference type="NCBI Taxonomy" id="135739"/>
    <lineage>
        <taxon>Bacteria</taxon>
        <taxon>Pseudomonadati</taxon>
        <taxon>Pseudomonadota</taxon>
        <taxon>Gammaproteobacteria</taxon>
        <taxon>Pseudomonadales</taxon>
        <taxon>Marinobacteraceae</taxon>
        <taxon>Marinobacter</taxon>
    </lineage>
</organism>
<evidence type="ECO:0000259" key="11">
    <source>
        <dbReference type="Pfam" id="PF05134"/>
    </source>
</evidence>